<protein>
    <submittedName>
        <fullName evidence="1">Uncharacterized protein</fullName>
    </submittedName>
</protein>
<gene>
    <name evidence="1" type="ORF">EV212_10786</name>
</gene>
<accession>A0A4R2LWJ5</accession>
<keyword evidence="2" id="KW-1185">Reference proteome</keyword>
<dbReference type="EMBL" id="SLXA01000007">
    <property type="protein sequence ID" value="TCO84484.1"/>
    <property type="molecule type" value="Genomic_DNA"/>
</dbReference>
<evidence type="ECO:0000313" key="1">
    <source>
        <dbReference type="EMBL" id="TCO84484.1"/>
    </source>
</evidence>
<proteinExistence type="predicted"/>
<comment type="caution">
    <text evidence="1">The sequence shown here is derived from an EMBL/GenBank/DDBJ whole genome shotgun (WGS) entry which is preliminary data.</text>
</comment>
<name>A0A4R2LWJ5_9FIRM</name>
<dbReference type="AlphaFoldDB" id="A0A4R2LWJ5"/>
<dbReference type="Proteomes" id="UP000295711">
    <property type="component" value="Unassembled WGS sequence"/>
</dbReference>
<organism evidence="1 2">
    <name type="scientific">Frisingicoccus caecimuris</name>
    <dbReference type="NCBI Taxonomy" id="1796636"/>
    <lineage>
        <taxon>Bacteria</taxon>
        <taxon>Bacillati</taxon>
        <taxon>Bacillota</taxon>
        <taxon>Clostridia</taxon>
        <taxon>Lachnospirales</taxon>
        <taxon>Lachnospiraceae</taxon>
        <taxon>Frisingicoccus</taxon>
    </lineage>
</organism>
<evidence type="ECO:0000313" key="2">
    <source>
        <dbReference type="Proteomes" id="UP000295711"/>
    </source>
</evidence>
<reference evidence="1 2" key="1">
    <citation type="submission" date="2019-03" db="EMBL/GenBank/DDBJ databases">
        <title>Genomic Encyclopedia of Type Strains, Phase IV (KMG-IV): sequencing the most valuable type-strain genomes for metagenomic binning, comparative biology and taxonomic classification.</title>
        <authorList>
            <person name="Goeker M."/>
        </authorList>
    </citation>
    <scope>NUCLEOTIDE SEQUENCE [LARGE SCALE GENOMIC DNA]</scope>
    <source>
        <strain evidence="1 2">DSM 28559</strain>
    </source>
</reference>
<sequence>MALLDEDGKLGSFGKYFLSFRIKGSLTTYNENAVKADFSICARLLFSNGKG</sequence>